<sequence length="76" mass="8601">MSDSGLIYRYIPPDIESVIIFSLHGNLTRLDAWSGLFWKSELGAKLQKPELADYGSSLSIANIKLSEAYNWFISVY</sequence>
<name>A0A0D0C1N5_9AGAM</name>
<dbReference type="HOGENOM" id="CLU_2656111_0_0_1"/>
<protein>
    <submittedName>
        <fullName evidence="1">Uncharacterized protein</fullName>
    </submittedName>
</protein>
<reference evidence="2" key="2">
    <citation type="submission" date="2015-01" db="EMBL/GenBank/DDBJ databases">
        <title>Evolutionary Origins and Diversification of the Mycorrhizal Mutualists.</title>
        <authorList>
            <consortium name="DOE Joint Genome Institute"/>
            <consortium name="Mycorrhizal Genomics Consortium"/>
            <person name="Kohler A."/>
            <person name="Kuo A."/>
            <person name="Nagy L.G."/>
            <person name="Floudas D."/>
            <person name="Copeland A."/>
            <person name="Barry K.W."/>
            <person name="Cichocki N."/>
            <person name="Veneault-Fourrey C."/>
            <person name="LaButti K."/>
            <person name="Lindquist E.A."/>
            <person name="Lipzen A."/>
            <person name="Lundell T."/>
            <person name="Morin E."/>
            <person name="Murat C."/>
            <person name="Riley R."/>
            <person name="Ohm R."/>
            <person name="Sun H."/>
            <person name="Tunlid A."/>
            <person name="Henrissat B."/>
            <person name="Grigoriev I.V."/>
            <person name="Hibbett D.S."/>
            <person name="Martin F."/>
        </authorList>
    </citation>
    <scope>NUCLEOTIDE SEQUENCE [LARGE SCALE GENOMIC DNA]</scope>
    <source>
        <strain evidence="2">UH-Slu-Lm8-n1</strain>
    </source>
</reference>
<evidence type="ECO:0000313" key="2">
    <source>
        <dbReference type="Proteomes" id="UP000054485"/>
    </source>
</evidence>
<dbReference type="EMBL" id="KN835135">
    <property type="protein sequence ID" value="KIK48813.1"/>
    <property type="molecule type" value="Genomic_DNA"/>
</dbReference>
<organism evidence="1 2">
    <name type="scientific">Suillus luteus UH-Slu-Lm8-n1</name>
    <dbReference type="NCBI Taxonomy" id="930992"/>
    <lineage>
        <taxon>Eukaryota</taxon>
        <taxon>Fungi</taxon>
        <taxon>Dikarya</taxon>
        <taxon>Basidiomycota</taxon>
        <taxon>Agaricomycotina</taxon>
        <taxon>Agaricomycetes</taxon>
        <taxon>Agaricomycetidae</taxon>
        <taxon>Boletales</taxon>
        <taxon>Suillineae</taxon>
        <taxon>Suillaceae</taxon>
        <taxon>Suillus</taxon>
    </lineage>
</organism>
<dbReference type="Proteomes" id="UP000054485">
    <property type="component" value="Unassembled WGS sequence"/>
</dbReference>
<dbReference type="InParanoid" id="A0A0D0C1N5"/>
<gene>
    <name evidence="1" type="ORF">CY34DRAFT_512389</name>
</gene>
<accession>A0A0D0C1N5</accession>
<reference evidence="1 2" key="1">
    <citation type="submission" date="2014-04" db="EMBL/GenBank/DDBJ databases">
        <authorList>
            <consortium name="DOE Joint Genome Institute"/>
            <person name="Kuo A."/>
            <person name="Ruytinx J."/>
            <person name="Rineau F."/>
            <person name="Colpaert J."/>
            <person name="Kohler A."/>
            <person name="Nagy L.G."/>
            <person name="Floudas D."/>
            <person name="Copeland A."/>
            <person name="Barry K.W."/>
            <person name="Cichocki N."/>
            <person name="Veneault-Fourrey C."/>
            <person name="LaButti K."/>
            <person name="Lindquist E.A."/>
            <person name="Lipzen A."/>
            <person name="Lundell T."/>
            <person name="Morin E."/>
            <person name="Murat C."/>
            <person name="Sun H."/>
            <person name="Tunlid A."/>
            <person name="Henrissat B."/>
            <person name="Grigoriev I.V."/>
            <person name="Hibbett D.S."/>
            <person name="Martin F."/>
            <person name="Nordberg H.P."/>
            <person name="Cantor M.N."/>
            <person name="Hua S.X."/>
        </authorList>
    </citation>
    <scope>NUCLEOTIDE SEQUENCE [LARGE SCALE GENOMIC DNA]</scope>
    <source>
        <strain evidence="1 2">UH-Slu-Lm8-n1</strain>
    </source>
</reference>
<proteinExistence type="predicted"/>
<dbReference type="AlphaFoldDB" id="A0A0D0C1N5"/>
<keyword evidence="2" id="KW-1185">Reference proteome</keyword>
<evidence type="ECO:0000313" key="1">
    <source>
        <dbReference type="EMBL" id="KIK48813.1"/>
    </source>
</evidence>